<proteinExistence type="predicted"/>
<dbReference type="EMBL" id="VSRR010015449">
    <property type="protein sequence ID" value="MPC58188.1"/>
    <property type="molecule type" value="Genomic_DNA"/>
</dbReference>
<accession>A0A5B7GMC3</accession>
<dbReference type="Proteomes" id="UP000324222">
    <property type="component" value="Unassembled WGS sequence"/>
</dbReference>
<evidence type="ECO:0000313" key="1">
    <source>
        <dbReference type="EMBL" id="MPC58188.1"/>
    </source>
</evidence>
<sequence length="100" mass="11667">MGNSRRAASHQPFLIDVLFGTDTNIFPGVLLSVFLHIGTSTNDYESRFQPFVATRNLYKYNQLPRTLRETQSFCWWAPYLHSHVTTDQHPFLSHVIFPRL</sequence>
<dbReference type="AlphaFoldDB" id="A0A5B7GMC3"/>
<organism evidence="1 2">
    <name type="scientific">Portunus trituberculatus</name>
    <name type="common">Swimming crab</name>
    <name type="synonym">Neptunus trituberculatus</name>
    <dbReference type="NCBI Taxonomy" id="210409"/>
    <lineage>
        <taxon>Eukaryota</taxon>
        <taxon>Metazoa</taxon>
        <taxon>Ecdysozoa</taxon>
        <taxon>Arthropoda</taxon>
        <taxon>Crustacea</taxon>
        <taxon>Multicrustacea</taxon>
        <taxon>Malacostraca</taxon>
        <taxon>Eumalacostraca</taxon>
        <taxon>Eucarida</taxon>
        <taxon>Decapoda</taxon>
        <taxon>Pleocyemata</taxon>
        <taxon>Brachyura</taxon>
        <taxon>Eubrachyura</taxon>
        <taxon>Portunoidea</taxon>
        <taxon>Portunidae</taxon>
        <taxon>Portuninae</taxon>
        <taxon>Portunus</taxon>
    </lineage>
</organism>
<evidence type="ECO:0000313" key="2">
    <source>
        <dbReference type="Proteomes" id="UP000324222"/>
    </source>
</evidence>
<name>A0A5B7GMC3_PORTR</name>
<gene>
    <name evidence="1" type="ORF">E2C01_052183</name>
</gene>
<comment type="caution">
    <text evidence="1">The sequence shown here is derived from an EMBL/GenBank/DDBJ whole genome shotgun (WGS) entry which is preliminary data.</text>
</comment>
<reference evidence="1 2" key="1">
    <citation type="submission" date="2019-05" db="EMBL/GenBank/DDBJ databases">
        <title>Another draft genome of Portunus trituberculatus and its Hox gene families provides insights of decapod evolution.</title>
        <authorList>
            <person name="Jeong J.-H."/>
            <person name="Song I."/>
            <person name="Kim S."/>
            <person name="Choi T."/>
            <person name="Kim D."/>
            <person name="Ryu S."/>
            <person name="Kim W."/>
        </authorList>
    </citation>
    <scope>NUCLEOTIDE SEQUENCE [LARGE SCALE GENOMIC DNA]</scope>
    <source>
        <tissue evidence="1">Muscle</tissue>
    </source>
</reference>
<keyword evidence="2" id="KW-1185">Reference proteome</keyword>
<protein>
    <submittedName>
        <fullName evidence="1">Uncharacterized protein</fullName>
    </submittedName>
</protein>